<dbReference type="EMBL" id="AMQN01011680">
    <property type="status" value="NOT_ANNOTATED_CDS"/>
    <property type="molecule type" value="Genomic_DNA"/>
</dbReference>
<protein>
    <recommendedName>
        <fullName evidence="1">UspA domain-containing protein</fullName>
    </recommendedName>
</protein>
<reference evidence="2 4" key="2">
    <citation type="journal article" date="2013" name="Nature">
        <title>Insights into bilaterian evolution from three spiralian genomes.</title>
        <authorList>
            <person name="Simakov O."/>
            <person name="Marletaz F."/>
            <person name="Cho S.J."/>
            <person name="Edsinger-Gonzales E."/>
            <person name="Havlak P."/>
            <person name="Hellsten U."/>
            <person name="Kuo D.H."/>
            <person name="Larsson T."/>
            <person name="Lv J."/>
            <person name="Arendt D."/>
            <person name="Savage R."/>
            <person name="Osoegawa K."/>
            <person name="de Jong P."/>
            <person name="Grimwood J."/>
            <person name="Chapman J.A."/>
            <person name="Shapiro H."/>
            <person name="Aerts A."/>
            <person name="Otillar R.P."/>
            <person name="Terry A.Y."/>
            <person name="Boore J.L."/>
            <person name="Grigoriev I.V."/>
            <person name="Lindberg D.R."/>
            <person name="Seaver E.C."/>
            <person name="Weisblat D.A."/>
            <person name="Putnam N.H."/>
            <person name="Rokhsar D.S."/>
        </authorList>
    </citation>
    <scope>NUCLEOTIDE SEQUENCE</scope>
    <source>
        <strain evidence="2 4">I ESC-2004</strain>
    </source>
</reference>
<dbReference type="AlphaFoldDB" id="R7TXT0"/>
<dbReference type="EMBL" id="KB309022">
    <property type="protein sequence ID" value="ELT95770.1"/>
    <property type="molecule type" value="Genomic_DNA"/>
</dbReference>
<dbReference type="Pfam" id="PF00582">
    <property type="entry name" value="Usp"/>
    <property type="match status" value="1"/>
</dbReference>
<evidence type="ECO:0000313" key="3">
    <source>
        <dbReference type="EnsemblMetazoa" id="CapteP223233"/>
    </source>
</evidence>
<accession>R7TXT0</accession>
<dbReference type="PANTHER" id="PTHR46989">
    <property type="entry name" value="USP DOMAIN-CONTAINING PROTEIN"/>
    <property type="match status" value="1"/>
</dbReference>
<gene>
    <name evidence="2" type="ORF">CAPTEDRAFT_223233</name>
</gene>
<reference evidence="3" key="3">
    <citation type="submission" date="2015-06" db="UniProtKB">
        <authorList>
            <consortium name="EnsemblMetazoa"/>
        </authorList>
    </citation>
    <scope>IDENTIFICATION</scope>
</reference>
<dbReference type="PANTHER" id="PTHR46989:SF3">
    <property type="entry name" value="USPA DOMAIN-CONTAINING PROTEIN"/>
    <property type="match status" value="1"/>
</dbReference>
<evidence type="ECO:0000313" key="4">
    <source>
        <dbReference type="Proteomes" id="UP000014760"/>
    </source>
</evidence>
<feature type="domain" description="UspA" evidence="1">
    <location>
        <begin position="13"/>
        <end position="131"/>
    </location>
</feature>
<dbReference type="HOGENOM" id="CLU_1724067_0_0_1"/>
<organism evidence="2">
    <name type="scientific">Capitella teleta</name>
    <name type="common">Polychaete worm</name>
    <dbReference type="NCBI Taxonomy" id="283909"/>
    <lineage>
        <taxon>Eukaryota</taxon>
        <taxon>Metazoa</taxon>
        <taxon>Spiralia</taxon>
        <taxon>Lophotrochozoa</taxon>
        <taxon>Annelida</taxon>
        <taxon>Polychaeta</taxon>
        <taxon>Sedentaria</taxon>
        <taxon>Scolecida</taxon>
        <taxon>Capitellidae</taxon>
        <taxon>Capitella</taxon>
    </lineage>
</organism>
<dbReference type="Proteomes" id="UP000014760">
    <property type="component" value="Unassembled WGS sequence"/>
</dbReference>
<evidence type="ECO:0000313" key="2">
    <source>
        <dbReference type="EMBL" id="ELT95770.1"/>
    </source>
</evidence>
<evidence type="ECO:0000259" key="1">
    <source>
        <dbReference type="Pfam" id="PF00582"/>
    </source>
</evidence>
<dbReference type="SUPFAM" id="SSF52402">
    <property type="entry name" value="Adenine nucleotide alpha hydrolases-like"/>
    <property type="match status" value="1"/>
</dbReference>
<dbReference type="EnsemblMetazoa" id="CapteT223233">
    <property type="protein sequence ID" value="CapteP223233"/>
    <property type="gene ID" value="CapteG223233"/>
</dbReference>
<keyword evidence="4" id="KW-1185">Reference proteome</keyword>
<reference evidence="4" key="1">
    <citation type="submission" date="2012-12" db="EMBL/GenBank/DDBJ databases">
        <authorList>
            <person name="Hellsten U."/>
            <person name="Grimwood J."/>
            <person name="Chapman J.A."/>
            <person name="Shapiro H."/>
            <person name="Aerts A."/>
            <person name="Otillar R.P."/>
            <person name="Terry A.Y."/>
            <person name="Boore J.L."/>
            <person name="Simakov O."/>
            <person name="Marletaz F."/>
            <person name="Cho S.-J."/>
            <person name="Edsinger-Gonzales E."/>
            <person name="Havlak P."/>
            <person name="Kuo D.-H."/>
            <person name="Larsson T."/>
            <person name="Lv J."/>
            <person name="Arendt D."/>
            <person name="Savage R."/>
            <person name="Osoegawa K."/>
            <person name="de Jong P."/>
            <person name="Lindberg D.R."/>
            <person name="Seaver E.C."/>
            <person name="Weisblat D.A."/>
            <person name="Putnam N.H."/>
            <person name="Grigoriev I.V."/>
            <person name="Rokhsar D.S."/>
        </authorList>
    </citation>
    <scope>NUCLEOTIDE SEQUENCE</scope>
    <source>
        <strain evidence="4">I ESC-2004</strain>
    </source>
</reference>
<sequence>MERPCTTAASPVRILIGINATNTSEAALKWYLRHLYLSTHLITLLHVSEDEFYPTFGYRAGLPKEEQFKVFSEKDRLIKAIQKKHQVILEDAGVEENSYRFVHKDGSPGSTITNMAEKSKTNAIVVGRKSQTMCVTHMRALDPSPFKVFRCI</sequence>
<dbReference type="InterPro" id="IPR006016">
    <property type="entry name" value="UspA"/>
</dbReference>
<dbReference type="Gene3D" id="3.40.50.620">
    <property type="entry name" value="HUPs"/>
    <property type="match status" value="1"/>
</dbReference>
<name>R7TXT0_CAPTE</name>
<proteinExistence type="predicted"/>
<dbReference type="InterPro" id="IPR014729">
    <property type="entry name" value="Rossmann-like_a/b/a_fold"/>
</dbReference>